<dbReference type="InterPro" id="IPR004374">
    <property type="entry name" value="PrfB"/>
</dbReference>
<comment type="function">
    <text evidence="1 7">Peptide chain release factor 2 directs the termination of translation in response to the peptide chain termination codons UGA and UAA.</text>
</comment>
<dbReference type="PANTHER" id="PTHR43116">
    <property type="entry name" value="PEPTIDE CHAIN RELEASE FACTOR 2"/>
    <property type="match status" value="1"/>
</dbReference>
<dbReference type="SMART" id="SM00937">
    <property type="entry name" value="PCRF"/>
    <property type="match status" value="1"/>
</dbReference>
<dbReference type="GO" id="GO:0005737">
    <property type="term" value="C:cytoplasm"/>
    <property type="evidence" value="ECO:0007669"/>
    <property type="project" value="UniProtKB-SubCell"/>
</dbReference>
<accession>A0A346XUZ0</accession>
<feature type="domain" description="Prokaryotic-type class I peptide chain release factors" evidence="9">
    <location>
        <begin position="180"/>
        <end position="196"/>
    </location>
</feature>
<keyword evidence="8" id="KW-0175">Coiled coil</keyword>
<gene>
    <name evidence="7" type="primary">prfB</name>
    <name evidence="10" type="ORF">DVS28_a1338</name>
</gene>
<reference evidence="10 11" key="1">
    <citation type="submission" date="2018-09" db="EMBL/GenBank/DDBJ databases">
        <title>Complete genome sequence of Euzebya sp. DY32-46 isolated from seawater of Pacific Ocean.</title>
        <authorList>
            <person name="Xu L."/>
            <person name="Wu Y.-H."/>
            <person name="Xu X.-W."/>
        </authorList>
    </citation>
    <scope>NUCLEOTIDE SEQUENCE [LARGE SCALE GENOMIC DNA]</scope>
    <source>
        <strain evidence="10 11">DY32-46</strain>
    </source>
</reference>
<dbReference type="Gene3D" id="3.30.70.1660">
    <property type="match status" value="1"/>
</dbReference>
<proteinExistence type="inferred from homology"/>
<comment type="PTM">
    <text evidence="7">Methylated by PrmC. Methylation increases the termination efficiency of RF2.</text>
</comment>
<dbReference type="Gene3D" id="3.30.160.20">
    <property type="match status" value="1"/>
</dbReference>
<dbReference type="KEGG" id="euz:DVS28_a1338"/>
<dbReference type="HAMAP" id="MF_00094">
    <property type="entry name" value="Rel_fac_2"/>
    <property type="match status" value="1"/>
</dbReference>
<keyword evidence="11" id="KW-1185">Reference proteome</keyword>
<evidence type="ECO:0000313" key="11">
    <source>
        <dbReference type="Proteomes" id="UP000264006"/>
    </source>
</evidence>
<sequence length="313" mass="34703">MKVHDSFAQRLDDLEVLEELAGEEDDADALAEVDEGLEGLAKDFVELETRVLLGGEYDGHDAVVTVHAGAGGTDSQDWAEMLYRMVRRWAEAHRFKVEVYDEQFGDEAGIRSATFSVAGARAYGWLRSEHGVHRLVRISPFDSQARRHTAFASIDVIPQMEEGDEEIEIADDDLRVDVYRSSGPGGQGVNTTDSAVRLTHIPTGLVTSCQNERSQLQNKATAMRLLKARLAVLEREKREAELAAVRGDQRSVEWGSQLRSYVLHPYQMVKDHRTGQETGNTQAVLDGALDDFMTAYLQWQARGGEPAGGDDVD</sequence>
<keyword evidence="6 7" id="KW-0648">Protein biosynthesis</keyword>
<evidence type="ECO:0000313" key="10">
    <source>
        <dbReference type="EMBL" id="AXV06037.1"/>
    </source>
</evidence>
<dbReference type="NCBIfam" id="TIGR00020">
    <property type="entry name" value="prfB"/>
    <property type="match status" value="1"/>
</dbReference>
<dbReference type="Pfam" id="PF00472">
    <property type="entry name" value="RF-1"/>
    <property type="match status" value="1"/>
</dbReference>
<evidence type="ECO:0000259" key="9">
    <source>
        <dbReference type="PROSITE" id="PS00745"/>
    </source>
</evidence>
<keyword evidence="5 7" id="KW-0963">Cytoplasm</keyword>
<comment type="subcellular location">
    <subcellularLocation>
        <location evidence="7">Cytoplasm</location>
    </subcellularLocation>
</comment>
<evidence type="ECO:0000256" key="2">
    <source>
        <dbReference type="ARBA" id="ARBA00010835"/>
    </source>
</evidence>
<organism evidence="10 11">
    <name type="scientific">Euzebya pacifica</name>
    <dbReference type="NCBI Taxonomy" id="1608957"/>
    <lineage>
        <taxon>Bacteria</taxon>
        <taxon>Bacillati</taxon>
        <taxon>Actinomycetota</taxon>
        <taxon>Nitriliruptoria</taxon>
        <taxon>Euzebyales</taxon>
    </lineage>
</organism>
<dbReference type="InterPro" id="IPR000352">
    <property type="entry name" value="Pep_chain_release_fac_I"/>
</dbReference>
<protein>
    <recommendedName>
        <fullName evidence="3 7">Peptide chain release factor 2</fullName>
        <shortName evidence="7">RF-2</shortName>
    </recommendedName>
</protein>
<dbReference type="PROSITE" id="PS00745">
    <property type="entry name" value="RF_PROK_I"/>
    <property type="match status" value="1"/>
</dbReference>
<dbReference type="FunFam" id="3.30.160.20:FF:000010">
    <property type="entry name" value="Peptide chain release factor 2"/>
    <property type="match status" value="1"/>
</dbReference>
<evidence type="ECO:0000256" key="8">
    <source>
        <dbReference type="SAM" id="Coils"/>
    </source>
</evidence>
<evidence type="ECO:0000256" key="6">
    <source>
        <dbReference type="ARBA" id="ARBA00022917"/>
    </source>
</evidence>
<dbReference type="EMBL" id="CP031165">
    <property type="protein sequence ID" value="AXV06037.1"/>
    <property type="molecule type" value="Genomic_DNA"/>
</dbReference>
<comment type="similarity">
    <text evidence="2 7">Belongs to the prokaryotic/mitochondrial release factor family.</text>
</comment>
<feature type="modified residue" description="N5-methylglutamine" evidence="7">
    <location>
        <position position="187"/>
    </location>
</feature>
<feature type="coiled-coil region" evidence="8">
    <location>
        <begin position="216"/>
        <end position="243"/>
    </location>
</feature>
<dbReference type="InterPro" id="IPR005139">
    <property type="entry name" value="PCRF"/>
</dbReference>
<evidence type="ECO:0000256" key="1">
    <source>
        <dbReference type="ARBA" id="ARBA00002613"/>
    </source>
</evidence>
<evidence type="ECO:0000256" key="5">
    <source>
        <dbReference type="ARBA" id="ARBA00022490"/>
    </source>
</evidence>
<dbReference type="AlphaFoldDB" id="A0A346XUZ0"/>
<evidence type="ECO:0000256" key="7">
    <source>
        <dbReference type="HAMAP-Rule" id="MF_00094"/>
    </source>
</evidence>
<evidence type="ECO:0000256" key="3">
    <source>
        <dbReference type="ARBA" id="ARBA00019192"/>
    </source>
</evidence>
<evidence type="ECO:0000256" key="4">
    <source>
        <dbReference type="ARBA" id="ARBA00022481"/>
    </source>
</evidence>
<dbReference type="Pfam" id="PF03462">
    <property type="entry name" value="PCRF"/>
    <property type="match status" value="1"/>
</dbReference>
<name>A0A346XUZ0_9ACTN</name>
<keyword evidence="4 7" id="KW-0488">Methylation</keyword>
<dbReference type="SUPFAM" id="SSF75620">
    <property type="entry name" value="Release factor"/>
    <property type="match status" value="1"/>
</dbReference>
<dbReference type="GO" id="GO:0016149">
    <property type="term" value="F:translation release factor activity, codon specific"/>
    <property type="evidence" value="ECO:0007669"/>
    <property type="project" value="UniProtKB-UniRule"/>
</dbReference>
<dbReference type="InterPro" id="IPR045853">
    <property type="entry name" value="Pep_chain_release_fac_I_sf"/>
</dbReference>
<dbReference type="Proteomes" id="UP000264006">
    <property type="component" value="Chromosome"/>
</dbReference>
<dbReference type="PANTHER" id="PTHR43116:SF3">
    <property type="entry name" value="CLASS I PEPTIDE CHAIN RELEASE FACTOR"/>
    <property type="match status" value="1"/>
</dbReference>